<dbReference type="InterPro" id="IPR016181">
    <property type="entry name" value="Acyl_CoA_acyltransferase"/>
</dbReference>
<protein>
    <recommendedName>
        <fullName evidence="3">Twin-arginine translocation pathway signal protein</fullName>
    </recommendedName>
</protein>
<gene>
    <name evidence="1" type="ORF">GCM10009533_17930</name>
</gene>
<proteinExistence type="predicted"/>
<reference evidence="1 2" key="1">
    <citation type="journal article" date="2019" name="Int. J. Syst. Evol. Microbiol.">
        <title>The Global Catalogue of Microorganisms (GCM) 10K type strain sequencing project: providing services to taxonomists for standard genome sequencing and annotation.</title>
        <authorList>
            <consortium name="The Broad Institute Genomics Platform"/>
            <consortium name="The Broad Institute Genome Sequencing Center for Infectious Disease"/>
            <person name="Wu L."/>
            <person name="Ma J."/>
        </authorList>
    </citation>
    <scope>NUCLEOTIDE SEQUENCE [LARGE SCALE GENOMIC DNA]</scope>
    <source>
        <strain evidence="1 2">JCM 10303</strain>
    </source>
</reference>
<dbReference type="Proteomes" id="UP001500729">
    <property type="component" value="Unassembled WGS sequence"/>
</dbReference>
<evidence type="ECO:0008006" key="3">
    <source>
        <dbReference type="Google" id="ProtNLM"/>
    </source>
</evidence>
<dbReference type="Gene3D" id="3.40.630.30">
    <property type="match status" value="1"/>
</dbReference>
<accession>A0ABN1CHB3</accession>
<name>A0ABN1CHB3_SACER</name>
<organism evidence="1 2">
    <name type="scientific">Saccharopolyspora erythraea</name>
    <name type="common">Streptomyces erythraeus</name>
    <dbReference type="NCBI Taxonomy" id="1836"/>
    <lineage>
        <taxon>Bacteria</taxon>
        <taxon>Bacillati</taxon>
        <taxon>Actinomycetota</taxon>
        <taxon>Actinomycetes</taxon>
        <taxon>Pseudonocardiales</taxon>
        <taxon>Pseudonocardiaceae</taxon>
        <taxon>Saccharopolyspora</taxon>
    </lineage>
</organism>
<dbReference type="EMBL" id="BAAAGS010000008">
    <property type="protein sequence ID" value="GAA0519189.1"/>
    <property type="molecule type" value="Genomic_DNA"/>
</dbReference>
<comment type="caution">
    <text evidence="1">The sequence shown here is derived from an EMBL/GenBank/DDBJ whole genome shotgun (WGS) entry which is preliminary data.</text>
</comment>
<sequence length="152" mass="17234">MTTRSFVPDEFTVPESLSGDGFRLEPLGPQHNEADHRAWMSSIEHIRATPGFAERGWPPADGMTRLANLLDLERHARDFQARRGFTYTVLGNGDEVVGCVYIYPSRTDAEVAEVRSWVRADRTELDGPLHTAVADWLASDWPFKEVRYLSRS</sequence>
<dbReference type="SUPFAM" id="SSF55729">
    <property type="entry name" value="Acyl-CoA N-acyltransferases (Nat)"/>
    <property type="match status" value="1"/>
</dbReference>
<evidence type="ECO:0000313" key="1">
    <source>
        <dbReference type="EMBL" id="GAA0519189.1"/>
    </source>
</evidence>
<evidence type="ECO:0000313" key="2">
    <source>
        <dbReference type="Proteomes" id="UP001500729"/>
    </source>
</evidence>
<keyword evidence="2" id="KW-1185">Reference proteome</keyword>
<dbReference type="RefSeq" id="WP_009942537.1">
    <property type="nucleotide sequence ID" value="NZ_BAAAGS010000008.1"/>
</dbReference>